<feature type="non-terminal residue" evidence="1">
    <location>
        <position position="30"/>
    </location>
</feature>
<evidence type="ECO:0000313" key="1">
    <source>
        <dbReference type="EMBL" id="GAI97286.1"/>
    </source>
</evidence>
<reference evidence="1" key="1">
    <citation type="journal article" date="2014" name="Front. Microbiol.">
        <title>High frequency of phylogenetically diverse reductive dehalogenase-homologous genes in deep subseafloor sedimentary metagenomes.</title>
        <authorList>
            <person name="Kawai M."/>
            <person name="Futagami T."/>
            <person name="Toyoda A."/>
            <person name="Takaki Y."/>
            <person name="Nishi S."/>
            <person name="Hori S."/>
            <person name="Arai W."/>
            <person name="Tsubouchi T."/>
            <person name="Morono Y."/>
            <person name="Uchiyama I."/>
            <person name="Ito T."/>
            <person name="Fujiyama A."/>
            <person name="Inagaki F."/>
            <person name="Takami H."/>
        </authorList>
    </citation>
    <scope>NUCLEOTIDE SEQUENCE</scope>
    <source>
        <strain evidence="1">Expedition CK06-06</strain>
    </source>
</reference>
<comment type="caution">
    <text evidence="1">The sequence shown here is derived from an EMBL/GenBank/DDBJ whole genome shotgun (WGS) entry which is preliminary data.</text>
</comment>
<protein>
    <submittedName>
        <fullName evidence="1">Uncharacterized protein</fullName>
    </submittedName>
</protein>
<dbReference type="AlphaFoldDB" id="X1U0Y3"/>
<gene>
    <name evidence="1" type="ORF">S12H4_31359</name>
</gene>
<accession>X1U0Y3</accession>
<dbReference type="EMBL" id="BARW01018294">
    <property type="protein sequence ID" value="GAI97286.1"/>
    <property type="molecule type" value="Genomic_DNA"/>
</dbReference>
<sequence length="30" mass="3428">MDINSPADKIDKMTDQELDEFIASVELKCK</sequence>
<organism evidence="1">
    <name type="scientific">marine sediment metagenome</name>
    <dbReference type="NCBI Taxonomy" id="412755"/>
    <lineage>
        <taxon>unclassified sequences</taxon>
        <taxon>metagenomes</taxon>
        <taxon>ecological metagenomes</taxon>
    </lineage>
</organism>
<name>X1U0Y3_9ZZZZ</name>
<proteinExistence type="predicted"/>